<evidence type="ECO:0000313" key="2">
    <source>
        <dbReference type="EMBL" id="RPJ89851.1"/>
    </source>
</evidence>
<protein>
    <submittedName>
        <fullName evidence="2">Uncharacterized protein</fullName>
    </submittedName>
</protein>
<sequence>MKKTEQTNRQQTAGDQIRPLSAEEIQAVSGGANGKKPGVPGPQGGRVNATSVTKASFYR</sequence>
<feature type="region of interest" description="Disordered" evidence="1">
    <location>
        <begin position="1"/>
        <end position="59"/>
    </location>
</feature>
<dbReference type="EMBL" id="QVXO01000034">
    <property type="protein sequence ID" value="RPJ89851.1"/>
    <property type="molecule type" value="Genomic_DNA"/>
</dbReference>
<evidence type="ECO:0000256" key="1">
    <source>
        <dbReference type="SAM" id="MobiDB-lite"/>
    </source>
</evidence>
<evidence type="ECO:0000313" key="3">
    <source>
        <dbReference type="Proteomes" id="UP000285324"/>
    </source>
</evidence>
<proteinExistence type="predicted"/>
<comment type="caution">
    <text evidence="2">The sequence shown here is derived from an EMBL/GenBank/DDBJ whole genome shotgun (WGS) entry which is preliminary data.</text>
</comment>
<dbReference type="OrthoDB" id="9924496at2"/>
<name>A0A424W9I5_ALCXX</name>
<dbReference type="Proteomes" id="UP000285324">
    <property type="component" value="Unassembled WGS sequence"/>
</dbReference>
<accession>A0A424W9I5</accession>
<organism evidence="2 3">
    <name type="scientific">Alcaligenes xylosoxydans xylosoxydans</name>
    <name type="common">Achromobacter xylosoxidans</name>
    <dbReference type="NCBI Taxonomy" id="85698"/>
    <lineage>
        <taxon>Bacteria</taxon>
        <taxon>Pseudomonadati</taxon>
        <taxon>Pseudomonadota</taxon>
        <taxon>Betaproteobacteria</taxon>
        <taxon>Burkholderiales</taxon>
        <taxon>Alcaligenaceae</taxon>
        <taxon>Achromobacter</taxon>
    </lineage>
</organism>
<gene>
    <name evidence="2" type="ORF">DY367_20420</name>
</gene>
<reference evidence="2 3" key="1">
    <citation type="submission" date="2018-08" db="EMBL/GenBank/DDBJ databases">
        <title>Achromobacter xylosoxidans Genome sequencing and assembly.</title>
        <authorList>
            <person name="Wang R."/>
            <person name="Rensing C."/>
            <person name="Li Y."/>
        </authorList>
    </citation>
    <scope>NUCLEOTIDE SEQUENCE [LARGE SCALE GENOMIC DNA]</scope>
    <source>
        <strain evidence="2 3">GD003A</strain>
    </source>
</reference>
<dbReference type="AlphaFoldDB" id="A0A424W9I5"/>
<dbReference type="RefSeq" id="WP_059377386.1">
    <property type="nucleotide sequence ID" value="NZ_CP061008.1"/>
</dbReference>
<feature type="compositionally biased region" description="Polar residues" evidence="1">
    <location>
        <begin position="48"/>
        <end position="59"/>
    </location>
</feature>